<proteinExistence type="predicted"/>
<accession>A0A9Q0QWF0</accession>
<comment type="caution">
    <text evidence="1">The sequence shown here is derived from an EMBL/GenBank/DDBJ whole genome shotgun (WGS) entry which is preliminary data.</text>
</comment>
<gene>
    <name evidence="1" type="ORF">NE237_007662</name>
</gene>
<evidence type="ECO:0000313" key="1">
    <source>
        <dbReference type="EMBL" id="KAJ4974488.1"/>
    </source>
</evidence>
<dbReference type="Gene3D" id="1.10.510.10">
    <property type="entry name" value="Transferase(Phosphotransferase) domain 1"/>
    <property type="match status" value="1"/>
</dbReference>
<keyword evidence="2" id="KW-1185">Reference proteome</keyword>
<reference evidence="1" key="1">
    <citation type="journal article" date="2023" name="Plant J.">
        <title>The genome of the king protea, Protea cynaroides.</title>
        <authorList>
            <person name="Chang J."/>
            <person name="Duong T.A."/>
            <person name="Schoeman C."/>
            <person name="Ma X."/>
            <person name="Roodt D."/>
            <person name="Barker N."/>
            <person name="Li Z."/>
            <person name="Van de Peer Y."/>
            <person name="Mizrachi E."/>
        </authorList>
    </citation>
    <scope>NUCLEOTIDE SEQUENCE</scope>
    <source>
        <tissue evidence="1">Young leaves</tissue>
    </source>
</reference>
<dbReference type="OrthoDB" id="4062651at2759"/>
<organism evidence="1 2">
    <name type="scientific">Protea cynaroides</name>
    <dbReference type="NCBI Taxonomy" id="273540"/>
    <lineage>
        <taxon>Eukaryota</taxon>
        <taxon>Viridiplantae</taxon>
        <taxon>Streptophyta</taxon>
        <taxon>Embryophyta</taxon>
        <taxon>Tracheophyta</taxon>
        <taxon>Spermatophyta</taxon>
        <taxon>Magnoliopsida</taxon>
        <taxon>Proteales</taxon>
        <taxon>Proteaceae</taxon>
        <taxon>Protea</taxon>
    </lineage>
</organism>
<dbReference type="Proteomes" id="UP001141806">
    <property type="component" value="Unassembled WGS sequence"/>
</dbReference>
<sequence length="237" mass="27306">MLAVLVMRKLPSDGFFQQTDNMSLVKWLRNVMISDDPKRAIDEKLLGNGYEEQMLLVLKIACFCTVDNPKERPNSIDVRSEIRFTIEAYAIKVLISNAVIEKHCHNRNKIKFIPRSSYSRHIHFFRVIQKGDKKQEDSKKIEEKLTWGSSAPDKLKNRTNKLLAHSIIRNQPQEYTESHFGEGYGENLFNLDKSNGTWHGDKGICSPWFSALLLWVFHSTGKKLTGISRTNVIILLT</sequence>
<evidence type="ECO:0000313" key="2">
    <source>
        <dbReference type="Proteomes" id="UP001141806"/>
    </source>
</evidence>
<dbReference type="EMBL" id="JAMYWD010000004">
    <property type="protein sequence ID" value="KAJ4974488.1"/>
    <property type="molecule type" value="Genomic_DNA"/>
</dbReference>
<dbReference type="AlphaFoldDB" id="A0A9Q0QWF0"/>
<name>A0A9Q0QWF0_9MAGN</name>
<protein>
    <submittedName>
        <fullName evidence="1">Uncharacterized protein</fullName>
    </submittedName>
</protein>